<sequence>MPDLGYPAPPVHGELLVRMQRLFREAAPDQIVYVPTEGADEPFHRYLRGRTR</sequence>
<proteinExistence type="predicted"/>
<dbReference type="Proteomes" id="UP000502508">
    <property type="component" value="Chromosome"/>
</dbReference>
<accession>A0A6F8XKV8</accession>
<dbReference type="KEGG" id="pfla:Pflav_008570"/>
<reference evidence="1 2" key="1">
    <citation type="submission" date="2020-03" db="EMBL/GenBank/DDBJ databases">
        <title>Whole genome shotgun sequence of Phytohabitans flavus NBRC 107702.</title>
        <authorList>
            <person name="Komaki H."/>
            <person name="Tamura T."/>
        </authorList>
    </citation>
    <scope>NUCLEOTIDE SEQUENCE [LARGE SCALE GENOMIC DNA]</scope>
    <source>
        <strain evidence="1 2">NBRC 107702</strain>
    </source>
</reference>
<keyword evidence="2" id="KW-1185">Reference proteome</keyword>
<dbReference type="AlphaFoldDB" id="A0A6F8XKV8"/>
<name>A0A6F8XKV8_9ACTN</name>
<reference evidence="1 2" key="2">
    <citation type="submission" date="2020-03" db="EMBL/GenBank/DDBJ databases">
        <authorList>
            <person name="Ichikawa N."/>
            <person name="Kimura A."/>
            <person name="Kitahashi Y."/>
            <person name="Uohara A."/>
        </authorList>
    </citation>
    <scope>NUCLEOTIDE SEQUENCE [LARGE SCALE GENOMIC DNA]</scope>
    <source>
        <strain evidence="1 2">NBRC 107702</strain>
    </source>
</reference>
<gene>
    <name evidence="1" type="ORF">Pflav_008570</name>
</gene>
<evidence type="ECO:0000313" key="2">
    <source>
        <dbReference type="Proteomes" id="UP000502508"/>
    </source>
</evidence>
<organism evidence="1 2">
    <name type="scientific">Phytohabitans flavus</name>
    <dbReference type="NCBI Taxonomy" id="1076124"/>
    <lineage>
        <taxon>Bacteria</taxon>
        <taxon>Bacillati</taxon>
        <taxon>Actinomycetota</taxon>
        <taxon>Actinomycetes</taxon>
        <taxon>Micromonosporales</taxon>
        <taxon>Micromonosporaceae</taxon>
    </lineage>
</organism>
<evidence type="ECO:0000313" key="1">
    <source>
        <dbReference type="EMBL" id="BCB74447.1"/>
    </source>
</evidence>
<protein>
    <submittedName>
        <fullName evidence="1">Uncharacterized protein</fullName>
    </submittedName>
</protein>
<dbReference type="EMBL" id="AP022870">
    <property type="protein sequence ID" value="BCB74447.1"/>
    <property type="molecule type" value="Genomic_DNA"/>
</dbReference>
<dbReference type="RefSeq" id="WP_173033827.1">
    <property type="nucleotide sequence ID" value="NZ_AP022870.1"/>
</dbReference>